<sequence length="146" mass="16413">MELEVAPQPSTSSGITVEPNTTQGNQKEPPAIVTPAHHRVHFLYNASVGVSMQGNLPNDGFAKLSRKYSKLLRGVLNVERPKIAHEISRTFCKRCREVLTAKIPKVECRMIQKKVLQRKCLTCGNKKNFQITPNYISKKQQIANKS</sequence>
<comment type="similarity">
    <text evidence="4">Belongs to the eukaryotic/archaeal RNase P protein component 4 family.</text>
</comment>
<dbReference type="Gene3D" id="6.20.50.20">
    <property type="match status" value="1"/>
</dbReference>
<evidence type="ECO:0000256" key="2">
    <source>
        <dbReference type="ARBA" id="ARBA00022723"/>
    </source>
</evidence>
<evidence type="ECO:0000256" key="3">
    <source>
        <dbReference type="ARBA" id="ARBA00022833"/>
    </source>
</evidence>
<dbReference type="OrthoDB" id="128536at2759"/>
<keyword evidence="1" id="KW-0819">tRNA processing</keyword>
<evidence type="ECO:0000313" key="6">
    <source>
        <dbReference type="EMBL" id="PAV72477.1"/>
    </source>
</evidence>
<dbReference type="PANTHER" id="PTHR14742">
    <property type="entry name" value="RIBONUCLEASE P SUBUNIT P21"/>
    <property type="match status" value="1"/>
</dbReference>
<keyword evidence="3" id="KW-0862">Zinc</keyword>
<dbReference type="EMBL" id="LIAE01008774">
    <property type="protein sequence ID" value="PAV72477.1"/>
    <property type="molecule type" value="Genomic_DNA"/>
</dbReference>
<evidence type="ECO:0000256" key="5">
    <source>
        <dbReference type="SAM" id="MobiDB-lite"/>
    </source>
</evidence>
<keyword evidence="7" id="KW-1185">Reference proteome</keyword>
<dbReference type="GO" id="GO:0008033">
    <property type="term" value="P:tRNA processing"/>
    <property type="evidence" value="ECO:0007669"/>
    <property type="project" value="UniProtKB-KW"/>
</dbReference>
<name>A0A2A2KEY7_9BILA</name>
<dbReference type="InterPro" id="IPR007175">
    <property type="entry name" value="Rpr2/Snm1/Rpp21"/>
</dbReference>
<protein>
    <submittedName>
        <fullName evidence="6">Uncharacterized protein</fullName>
    </submittedName>
</protein>
<dbReference type="GO" id="GO:0005655">
    <property type="term" value="C:nucleolar ribonuclease P complex"/>
    <property type="evidence" value="ECO:0007669"/>
    <property type="project" value="TreeGrafter"/>
</dbReference>
<feature type="region of interest" description="Disordered" evidence="5">
    <location>
        <begin position="1"/>
        <end position="30"/>
    </location>
</feature>
<evidence type="ECO:0000256" key="4">
    <source>
        <dbReference type="ARBA" id="ARBA00038402"/>
    </source>
</evidence>
<dbReference type="GO" id="GO:0046872">
    <property type="term" value="F:metal ion binding"/>
    <property type="evidence" value="ECO:0007669"/>
    <property type="project" value="UniProtKB-KW"/>
</dbReference>
<dbReference type="AlphaFoldDB" id="A0A2A2KEY7"/>
<dbReference type="PANTHER" id="PTHR14742:SF0">
    <property type="entry name" value="RIBONUCLEASE P PROTEIN SUBUNIT P21"/>
    <property type="match status" value="1"/>
</dbReference>
<evidence type="ECO:0000256" key="1">
    <source>
        <dbReference type="ARBA" id="ARBA00022694"/>
    </source>
</evidence>
<proteinExistence type="inferred from homology"/>
<gene>
    <name evidence="6" type="ORF">WR25_05890</name>
</gene>
<reference evidence="6 7" key="1">
    <citation type="journal article" date="2017" name="Curr. Biol.">
        <title>Genome architecture and evolution of a unichromosomal asexual nematode.</title>
        <authorList>
            <person name="Fradin H."/>
            <person name="Zegar C."/>
            <person name="Gutwein M."/>
            <person name="Lucas J."/>
            <person name="Kovtun M."/>
            <person name="Corcoran D."/>
            <person name="Baugh L.R."/>
            <person name="Kiontke K."/>
            <person name="Gunsalus K."/>
            <person name="Fitch D.H."/>
            <person name="Piano F."/>
        </authorList>
    </citation>
    <scope>NUCLEOTIDE SEQUENCE [LARGE SCALE GENOMIC DNA]</scope>
    <source>
        <strain evidence="6">PF1309</strain>
    </source>
</reference>
<organism evidence="6 7">
    <name type="scientific">Diploscapter pachys</name>
    <dbReference type="NCBI Taxonomy" id="2018661"/>
    <lineage>
        <taxon>Eukaryota</taxon>
        <taxon>Metazoa</taxon>
        <taxon>Ecdysozoa</taxon>
        <taxon>Nematoda</taxon>
        <taxon>Chromadorea</taxon>
        <taxon>Rhabditida</taxon>
        <taxon>Rhabditina</taxon>
        <taxon>Rhabditomorpha</taxon>
        <taxon>Rhabditoidea</taxon>
        <taxon>Rhabditidae</taxon>
        <taxon>Diploscapter</taxon>
    </lineage>
</organism>
<comment type="caution">
    <text evidence="6">The sequence shown here is derived from an EMBL/GenBank/DDBJ whole genome shotgun (WGS) entry which is preliminary data.</text>
</comment>
<dbReference type="Proteomes" id="UP000218231">
    <property type="component" value="Unassembled WGS sequence"/>
</dbReference>
<evidence type="ECO:0000313" key="7">
    <source>
        <dbReference type="Proteomes" id="UP000218231"/>
    </source>
</evidence>
<feature type="compositionally biased region" description="Polar residues" evidence="5">
    <location>
        <begin position="8"/>
        <end position="26"/>
    </location>
</feature>
<dbReference type="Pfam" id="PF04032">
    <property type="entry name" value="Rpr2"/>
    <property type="match status" value="1"/>
</dbReference>
<keyword evidence="2" id="KW-0479">Metal-binding</keyword>
<accession>A0A2A2KEY7</accession>